<reference evidence="8" key="1">
    <citation type="submission" date="2021-03" db="EMBL/GenBank/DDBJ databases">
        <authorList>
            <person name="Tran Van P."/>
        </authorList>
    </citation>
    <scope>NUCLEOTIDE SEQUENCE</scope>
</reference>
<feature type="transmembrane region" description="Helical" evidence="5">
    <location>
        <begin position="159"/>
        <end position="178"/>
    </location>
</feature>
<dbReference type="Gene3D" id="1.10.510.10">
    <property type="entry name" value="Transferase(Phosphotransferase) domain 1"/>
    <property type="match status" value="1"/>
</dbReference>
<dbReference type="InterPro" id="IPR010513">
    <property type="entry name" value="KEN_dom"/>
</dbReference>
<dbReference type="InterPro" id="IPR011009">
    <property type="entry name" value="Kinase-like_dom_sf"/>
</dbReference>
<evidence type="ECO:0000256" key="1">
    <source>
        <dbReference type="ARBA" id="ARBA00022729"/>
    </source>
</evidence>
<keyword evidence="1" id="KW-0732">Signal</keyword>
<feature type="compositionally biased region" description="Basic and acidic residues" evidence="4">
    <location>
        <begin position="910"/>
        <end position="924"/>
    </location>
</feature>
<dbReference type="InterPro" id="IPR038357">
    <property type="entry name" value="KEN_sf"/>
</dbReference>
<dbReference type="SMART" id="SM00580">
    <property type="entry name" value="PUG"/>
    <property type="match status" value="1"/>
</dbReference>
<evidence type="ECO:0000256" key="3">
    <source>
        <dbReference type="ARBA" id="ARBA00022840"/>
    </source>
</evidence>
<dbReference type="CDD" id="cd10422">
    <property type="entry name" value="RNase_Ire1"/>
    <property type="match status" value="1"/>
</dbReference>
<dbReference type="Gene3D" id="3.30.200.20">
    <property type="entry name" value="Phosphorylase Kinase, domain 1"/>
    <property type="match status" value="1"/>
</dbReference>
<keyword evidence="5" id="KW-1133">Transmembrane helix</keyword>
<evidence type="ECO:0000256" key="5">
    <source>
        <dbReference type="SAM" id="Phobius"/>
    </source>
</evidence>
<evidence type="ECO:0000259" key="7">
    <source>
        <dbReference type="PROSITE" id="PS51392"/>
    </source>
</evidence>
<evidence type="ECO:0000256" key="2">
    <source>
        <dbReference type="ARBA" id="ARBA00022741"/>
    </source>
</evidence>
<evidence type="ECO:0000313" key="8">
    <source>
        <dbReference type="EMBL" id="CAG2054452.1"/>
    </source>
</evidence>
<dbReference type="InterPro" id="IPR000719">
    <property type="entry name" value="Prot_kinase_dom"/>
</dbReference>
<dbReference type="Pfam" id="PF00069">
    <property type="entry name" value="Pkinase"/>
    <property type="match status" value="1"/>
</dbReference>
<gene>
    <name evidence="8" type="ORF">TPAB3V08_LOCUS1480</name>
</gene>
<dbReference type="PANTHER" id="PTHR13954:SF6">
    <property type="entry name" value="NON-SPECIFIC SERINE_THREONINE PROTEIN KINASE"/>
    <property type="match status" value="1"/>
</dbReference>
<feature type="region of interest" description="Disordered" evidence="4">
    <location>
        <begin position="878"/>
        <end position="950"/>
    </location>
</feature>
<keyword evidence="3" id="KW-0067">ATP-binding</keyword>
<protein>
    <submittedName>
        <fullName evidence="8">Uncharacterized protein</fullName>
    </submittedName>
</protein>
<dbReference type="Proteomes" id="UP001153148">
    <property type="component" value="Unassembled WGS sequence"/>
</dbReference>
<dbReference type="PANTHER" id="PTHR13954">
    <property type="entry name" value="IRE1-RELATED"/>
    <property type="match status" value="1"/>
</dbReference>
<dbReference type="PROSITE" id="PS51392">
    <property type="entry name" value="KEN"/>
    <property type="match status" value="1"/>
</dbReference>
<dbReference type="Gene3D" id="1.20.1440.180">
    <property type="entry name" value="KEN domain"/>
    <property type="match status" value="1"/>
</dbReference>
<dbReference type="PROSITE" id="PS00108">
    <property type="entry name" value="PROTEIN_KINASE_ST"/>
    <property type="match status" value="1"/>
</dbReference>
<keyword evidence="2" id="KW-0547">Nucleotide-binding</keyword>
<keyword evidence="5" id="KW-0812">Transmembrane</keyword>
<proteinExistence type="predicted"/>
<dbReference type="EMBL" id="CAJPIN010001341">
    <property type="protein sequence ID" value="CAG2054452.1"/>
    <property type="molecule type" value="Genomic_DNA"/>
</dbReference>
<dbReference type="PROSITE" id="PS50011">
    <property type="entry name" value="PROTEIN_KINASE_DOM"/>
    <property type="match status" value="1"/>
</dbReference>
<dbReference type="Pfam" id="PF06479">
    <property type="entry name" value="Ribonuc_2-5A"/>
    <property type="match status" value="1"/>
</dbReference>
<dbReference type="SUPFAM" id="SSF56112">
    <property type="entry name" value="Protein kinase-like (PK-like)"/>
    <property type="match status" value="1"/>
</dbReference>
<evidence type="ECO:0000256" key="4">
    <source>
        <dbReference type="SAM" id="MobiDB-lite"/>
    </source>
</evidence>
<comment type="caution">
    <text evidence="8">The sequence shown here is derived from an EMBL/GenBank/DDBJ whole genome shotgun (WGS) entry which is preliminary data.</text>
</comment>
<dbReference type="SMART" id="SM00220">
    <property type="entry name" value="S_TKc"/>
    <property type="match status" value="1"/>
</dbReference>
<dbReference type="InterPro" id="IPR045133">
    <property type="entry name" value="IRE1/2-like"/>
</dbReference>
<organism evidence="8 9">
    <name type="scientific">Timema podura</name>
    <name type="common">Walking stick</name>
    <dbReference type="NCBI Taxonomy" id="61482"/>
    <lineage>
        <taxon>Eukaryota</taxon>
        <taxon>Metazoa</taxon>
        <taxon>Ecdysozoa</taxon>
        <taxon>Arthropoda</taxon>
        <taxon>Hexapoda</taxon>
        <taxon>Insecta</taxon>
        <taxon>Pterygota</taxon>
        <taxon>Neoptera</taxon>
        <taxon>Polyneoptera</taxon>
        <taxon>Phasmatodea</taxon>
        <taxon>Timematodea</taxon>
        <taxon>Timematoidea</taxon>
        <taxon>Timematidae</taxon>
        <taxon>Timema</taxon>
    </lineage>
</organism>
<evidence type="ECO:0000313" key="9">
    <source>
        <dbReference type="Proteomes" id="UP001153148"/>
    </source>
</evidence>
<feature type="domain" description="Protein kinase" evidence="6">
    <location>
        <begin position="223"/>
        <end position="562"/>
    </location>
</feature>
<name>A0ABN7NMS9_TIMPD</name>
<feature type="domain" description="KEN" evidence="7">
    <location>
        <begin position="565"/>
        <end position="693"/>
    </location>
</feature>
<keyword evidence="9" id="KW-1185">Reference proteome</keyword>
<accession>A0ABN7NMS9</accession>
<keyword evidence="5" id="KW-0472">Membrane</keyword>
<sequence length="950" mass="108938">MATLRGVQTVQPHRSPSLLSAGLTEVSRLLASTIVKEIEIVIVIIGHYVVPEFGKNIPQIEGRSDAIIQPSFEDVIQNKSTLQSGSSVEHTNKNGEFKEINSISTQTEDAKSHQPVFIIKLNGWKMMSERNLTFILSKDCGRFIYYEAKSWLDQQENKGLKLILIILVGCMFSMFWYVRVQMREFHQQSQGSRGSNSGSRWQDVTAVAEEMGGGNVRVGKIIFNMDDILGKGCEGTFVYKGQFDNRAVAVKRLLPECFTFADREVDLLRESDEHANVVRYFCTEQDKQFRYIALELCAATLQDYVEGKFEVGGKIAADVILYQAMAGLQHLHSLDIVHRDIKPHNVLMSMPNPRGEVRVMISDFGLCKKLKVGRVSFSRRSGVTGTDGWIAPEMLSGTNSARWWWCNSCSLIADRSPDFILTARLSPVEQVSTLGLAKDKLNRDRKISLYHCQVTGGLLGRHSELYLSIKARYILLTFKSVCHFIKAVEQLMTIRQAYGSAGERTLTCHLKHKTDPKHDRLVKLTDLRSDEKLLSLTLVEAMISMEAHKRPQATAVLKHPLFWDKAKILAFFQDVSDRVEKESDESLVLSGLEFDSSRVVREDWRQCIDWEVAHDLRKYRNYRGNSVRDLLRALRNKKHHYRDLSEEAQQSLGELPNKFVDYWTERFPLLLLHSWLAMQCIRSEPVFDQYYHSSYTFNNTITSVASINEIAGQPFPENSQVSKAWMRRKSGSPHKGALGGKMIGDTVDTVDTVDQQYFDSPLVHRLNPDCAPKLNKKDVIDYKNKQKWVSTNLEESHNFESMNWRREDDPIRQKFLRDGKKVEEISGTLSPRWRSARVNTIRHKEVRNYNETKEILQIEIPESTLLSQNEQKQTIVYRKDKDEVTDSPSKKTNAHLPEDKLSKQINQHDSLCHSEKPIRKEIKNKNGKKKQKTTEVPLVWKLPPTHLPLE</sequence>
<evidence type="ECO:0000259" key="6">
    <source>
        <dbReference type="PROSITE" id="PS50011"/>
    </source>
</evidence>
<dbReference type="InterPro" id="IPR008271">
    <property type="entry name" value="Ser/Thr_kinase_AS"/>
</dbReference>